<name>A0A6I6MVA8_9ACTN</name>
<dbReference type="AlphaFoldDB" id="A0A6I6MVA8"/>
<sequence length="296" mass="32756">MERDRTRFALPAGTRLLHIKPHKTGTIAARARCSPRRTGWGSTTSRSPAHTRHPMEAALAACAARDEDWLEHMLRKPPYEMPTPSFWHRHRHDRLVERWARVVGADRVTVVVVDDRNRDGLMRAFETLLGLPENLIQPVPDASNRSLTRTESEMLRNLNVEFRRNGLPEELYSWLVRNGAVPHMKKACGTLSAEMRIVTPCCALEAAGAIGAEATERIAALGVRVLAGPALLSAVPRQPDGSPDDLWISPETAARALCGAFAAVAGRTGVRSVHQTSPKELVRVLGRRCLKPFGQR</sequence>
<proteinExistence type="predicted"/>
<organism evidence="1 2">
    <name type="scientific">Streptomyces broussonetiae</name>
    <dbReference type="NCBI Taxonomy" id="2686304"/>
    <lineage>
        <taxon>Bacteria</taxon>
        <taxon>Bacillati</taxon>
        <taxon>Actinomycetota</taxon>
        <taxon>Actinomycetes</taxon>
        <taxon>Kitasatosporales</taxon>
        <taxon>Streptomycetaceae</taxon>
        <taxon>Streptomyces</taxon>
    </lineage>
</organism>
<gene>
    <name evidence="1" type="ORF">GQF42_16335</name>
</gene>
<reference evidence="1 2" key="1">
    <citation type="submission" date="2019-12" db="EMBL/GenBank/DDBJ databases">
        <title>Streptomyces sp. strain T44 isolated from rhizosphere soil of Broussonetia papyrifera.</title>
        <authorList>
            <person name="Mo P."/>
        </authorList>
    </citation>
    <scope>NUCLEOTIDE SEQUENCE [LARGE SCALE GENOMIC DNA]</scope>
    <source>
        <strain evidence="1 2">T44</strain>
    </source>
</reference>
<dbReference type="EMBL" id="CP047020">
    <property type="protein sequence ID" value="QHA04648.1"/>
    <property type="molecule type" value="Genomic_DNA"/>
</dbReference>
<dbReference type="KEGG" id="sbro:GQF42_16335"/>
<evidence type="ECO:0000313" key="2">
    <source>
        <dbReference type="Proteomes" id="UP000436138"/>
    </source>
</evidence>
<protein>
    <submittedName>
        <fullName evidence="1">Uncharacterized protein</fullName>
    </submittedName>
</protein>
<dbReference type="Proteomes" id="UP000436138">
    <property type="component" value="Chromosome"/>
</dbReference>
<accession>A0A6I6MVA8</accession>
<evidence type="ECO:0000313" key="1">
    <source>
        <dbReference type="EMBL" id="QHA04648.1"/>
    </source>
</evidence>
<keyword evidence="2" id="KW-1185">Reference proteome</keyword>